<dbReference type="InterPro" id="IPR001054">
    <property type="entry name" value="A/G_cyclase"/>
</dbReference>
<feature type="transmembrane region" description="Helical" evidence="7">
    <location>
        <begin position="835"/>
        <end position="857"/>
    </location>
</feature>
<dbReference type="Pfam" id="PF00211">
    <property type="entry name" value="Guanylate_cyc"/>
    <property type="match status" value="1"/>
</dbReference>
<evidence type="ECO:0000256" key="2">
    <source>
        <dbReference type="ARBA" id="ARBA00022692"/>
    </source>
</evidence>
<evidence type="ECO:0000256" key="3">
    <source>
        <dbReference type="ARBA" id="ARBA00022741"/>
    </source>
</evidence>
<sequence>MSQNTSPMTNSFLSSNTKYGGMVKKSSSKIIRNSLLLLISYIDSSSPHFFSLHIVITFFRIFQLLGPTLFAASVRIWPSGELHQKIISYSSILYHIIPVEYRYQSAYIIEIIYIILIIFYYVLVLTSAFIYKDTSKLPKPVVILISILNGSVMYLIHPIALQMASQEVSRLIMGMDTYCNKIIDIVLAVLTYVFALFYAYTFAKVMSITLLFRPTSLLSTLHNPQLIVISSTYVITILSGISTYLSKIPFIILSILTAIAIGFTTYVVFLPASFVRSSDMRLVFSTCVSGALNSLIVTIFAAIDKKASLIVLFVIIAVFVIAMIASYPIIDNYEKGCLKTLDIIAEDQNVADHFHHPSHLIRDVCIGYKYAHPVCLDWSVFKAGSEIWQKSGDIWSTFGKFVAIYPEENNLLSYIIHSIETKKIKGNLTKQTIAQGRMVLTQRESSLSSQLKRKMQHVGKAVHHSKRKLRHIWDLVIQGNTHEMESAVNSSYRTINKTEAEFIHVLSEYPNNRFIARSYARFLQEVKADSKGFHEWVEKVKILQRGIHATVDNTHILGIEAFPNLPHILTVTNEGKNVQITGETESAFQLDVDIEDDPVNENMSNIREQIKSLKIPSLRCVSFMSIIVFLVFIVAPVIAIFFVANDYKETLNQPLEFMYYLSYLRTLASQLPSFSFHSIFEDYPPKDPVFEKPDFSDINLSAFGYYTTTKDQYNFLIKELTTNLEAIGKFRAYGNDKPLIQPATDRTFKSILNYKFYTEKGNYTELNVSVQSALMDYSIQLTKLSSIENVTNSTLVSPIVMNPLVNTETVNNAISYSIESIVNYLREIKDNMGNLMLYVFIGLVIFFVIFYTVLIVVEMKKIQLNKHEIYSCLTSLPKNVVSALAESLRVLKKDTEGTRTTEVDTEFSKQEDNILKLFAAAGDDSSSHSFDRYVVILCNILLLVIDIVLCFLLTDMFKKVTTKLVENGPHLDYVFGAIAYMIEALNNVNLACTIDNEAFNYTKNSTTLLIYSRTYVDYFTYFYQRARYGGNLTNDPPFPYFAEVDREAEEIYSCENPDAIPITYKDIYTCFTPDQQTTLFVGLVEKLALPVILGNQSALNKSDQLFTDLWYASAILLYQSFFNPMFESILPQLKNIIDSTIPDTLPIVIVLVVLAFVIVIVLNAMISFDIKRLKFALSLLLHCQSNVIMQTQKIIDVLNGHFTSKGKESTTRNQRFFTEVVWNLPDSIIVINNQFVITAANKSTERIYSLQSADLVGTKINTFLTSPNFSDNMSDLITKAAPVAVAVTPTVAEYKKEGGTTNHLELSCILFNQNYVLTTRDVTRMFVYNTLIDEERAKSDKLLASILPPSMVVRVQRGEKNISFAVQSATILFLDIVSFTPWCASNTAAMVMQTLNNMFKLMDTKLATHATATKIKCIGDCYMCAGGIFDEINQPNVHAKEIVEFGLESLECMRELDQTYGLELKIRVGINTGGPIVAGVLGTEKPTFEILGPAINMAQQMEHHGVPMQVHISRSVYELVYGGSFVIKERGQIEIKSGKVITYLVHDPKAP</sequence>
<feature type="transmembrane region" description="Helical" evidence="7">
    <location>
        <begin position="248"/>
        <end position="270"/>
    </location>
</feature>
<dbReference type="SUPFAM" id="SSF55785">
    <property type="entry name" value="PYP-like sensor domain (PAS domain)"/>
    <property type="match status" value="1"/>
</dbReference>
<comment type="caution">
    <text evidence="9">The sequence shown here is derived from an EMBL/GenBank/DDBJ whole genome shotgun (WGS) entry which is preliminary data.</text>
</comment>
<gene>
    <name evidence="9" type="ORF">M9Y10_031197</name>
</gene>
<dbReference type="PROSITE" id="PS50125">
    <property type="entry name" value="GUANYLATE_CYCLASE_2"/>
    <property type="match status" value="1"/>
</dbReference>
<dbReference type="SUPFAM" id="SSF55073">
    <property type="entry name" value="Nucleotide cyclase"/>
    <property type="match status" value="1"/>
</dbReference>
<feature type="transmembrane region" description="Helical" evidence="7">
    <location>
        <begin position="1146"/>
        <end position="1166"/>
    </location>
</feature>
<feature type="transmembrane region" description="Helical" evidence="7">
    <location>
        <begin position="282"/>
        <end position="303"/>
    </location>
</feature>
<dbReference type="PANTHER" id="PTHR11920:SF335">
    <property type="entry name" value="GUANYLATE CYCLASE"/>
    <property type="match status" value="1"/>
</dbReference>
<dbReference type="InterPro" id="IPR050401">
    <property type="entry name" value="Cyclic_nucleotide_synthase"/>
</dbReference>
<evidence type="ECO:0000313" key="9">
    <source>
        <dbReference type="EMBL" id="KAK8840252.1"/>
    </source>
</evidence>
<dbReference type="Gene3D" id="3.30.70.1230">
    <property type="entry name" value="Nucleotide cyclase"/>
    <property type="match status" value="1"/>
</dbReference>
<feature type="transmembrane region" description="Helical" evidence="7">
    <location>
        <begin position="111"/>
        <end position="131"/>
    </location>
</feature>
<feature type="transmembrane region" description="Helical" evidence="7">
    <location>
        <begin position="933"/>
        <end position="954"/>
    </location>
</feature>
<dbReference type="InterPro" id="IPR000014">
    <property type="entry name" value="PAS"/>
</dbReference>
<comment type="subcellular location">
    <subcellularLocation>
        <location evidence="1">Membrane</location>
    </subcellularLocation>
</comment>
<feature type="transmembrane region" description="Helical" evidence="7">
    <location>
        <begin position="143"/>
        <end position="161"/>
    </location>
</feature>
<feature type="domain" description="Guanylate cyclase" evidence="8">
    <location>
        <begin position="1370"/>
        <end position="1502"/>
    </location>
</feature>
<keyword evidence="6" id="KW-0456">Lyase</keyword>
<evidence type="ECO:0000256" key="7">
    <source>
        <dbReference type="SAM" id="Phobius"/>
    </source>
</evidence>
<accession>A0ABR2H3A6</accession>
<name>A0ABR2H3A6_9EUKA</name>
<evidence type="ECO:0000256" key="5">
    <source>
        <dbReference type="ARBA" id="ARBA00023136"/>
    </source>
</evidence>
<dbReference type="InterPro" id="IPR035965">
    <property type="entry name" value="PAS-like_dom_sf"/>
</dbReference>
<dbReference type="Proteomes" id="UP001470230">
    <property type="component" value="Unassembled WGS sequence"/>
</dbReference>
<dbReference type="Pfam" id="PF13426">
    <property type="entry name" value="PAS_9"/>
    <property type="match status" value="1"/>
</dbReference>
<keyword evidence="5 7" id="KW-0472">Membrane</keyword>
<evidence type="ECO:0000256" key="1">
    <source>
        <dbReference type="ARBA" id="ARBA00004370"/>
    </source>
</evidence>
<evidence type="ECO:0000313" key="10">
    <source>
        <dbReference type="Proteomes" id="UP001470230"/>
    </source>
</evidence>
<keyword evidence="3" id="KW-0547">Nucleotide-binding</keyword>
<dbReference type="InterPro" id="IPR029787">
    <property type="entry name" value="Nucleotide_cyclase"/>
</dbReference>
<feature type="transmembrane region" description="Helical" evidence="7">
    <location>
        <begin position="621"/>
        <end position="644"/>
    </location>
</feature>
<dbReference type="CDD" id="cd07302">
    <property type="entry name" value="CHD"/>
    <property type="match status" value="1"/>
</dbReference>
<dbReference type="PANTHER" id="PTHR11920">
    <property type="entry name" value="GUANYLYL CYCLASE"/>
    <property type="match status" value="1"/>
</dbReference>
<feature type="transmembrane region" description="Helical" evidence="7">
    <location>
        <begin position="182"/>
        <end position="203"/>
    </location>
</feature>
<evidence type="ECO:0000259" key="8">
    <source>
        <dbReference type="PROSITE" id="PS50125"/>
    </source>
</evidence>
<reference evidence="9 10" key="1">
    <citation type="submission" date="2024-04" db="EMBL/GenBank/DDBJ databases">
        <title>Tritrichomonas musculus Genome.</title>
        <authorList>
            <person name="Alves-Ferreira E."/>
            <person name="Grigg M."/>
            <person name="Lorenzi H."/>
            <person name="Galac M."/>
        </authorList>
    </citation>
    <scope>NUCLEOTIDE SEQUENCE [LARGE SCALE GENOMIC DNA]</scope>
    <source>
        <strain evidence="9 10">EAF2021</strain>
    </source>
</reference>
<keyword evidence="4 7" id="KW-1133">Transmembrane helix</keyword>
<keyword evidence="2 7" id="KW-0812">Transmembrane</keyword>
<proteinExistence type="predicted"/>
<protein>
    <recommendedName>
        <fullName evidence="8">Guanylate cyclase domain-containing protein</fullName>
    </recommendedName>
</protein>
<dbReference type="NCBIfam" id="TIGR00229">
    <property type="entry name" value="sensory_box"/>
    <property type="match status" value="1"/>
</dbReference>
<dbReference type="Gene3D" id="3.30.450.20">
    <property type="entry name" value="PAS domain"/>
    <property type="match status" value="1"/>
</dbReference>
<evidence type="ECO:0000256" key="6">
    <source>
        <dbReference type="ARBA" id="ARBA00023239"/>
    </source>
</evidence>
<keyword evidence="10" id="KW-1185">Reference proteome</keyword>
<dbReference type="EMBL" id="JAPFFF010000048">
    <property type="protein sequence ID" value="KAK8840252.1"/>
    <property type="molecule type" value="Genomic_DNA"/>
</dbReference>
<feature type="transmembrane region" description="Helical" evidence="7">
    <location>
        <begin position="310"/>
        <end position="330"/>
    </location>
</feature>
<feature type="transmembrane region" description="Helical" evidence="7">
    <location>
        <begin position="223"/>
        <end position="241"/>
    </location>
</feature>
<evidence type="ECO:0000256" key="4">
    <source>
        <dbReference type="ARBA" id="ARBA00022989"/>
    </source>
</evidence>
<dbReference type="SMART" id="SM00044">
    <property type="entry name" value="CYCc"/>
    <property type="match status" value="1"/>
</dbReference>
<organism evidence="9 10">
    <name type="scientific">Tritrichomonas musculus</name>
    <dbReference type="NCBI Taxonomy" id="1915356"/>
    <lineage>
        <taxon>Eukaryota</taxon>
        <taxon>Metamonada</taxon>
        <taxon>Parabasalia</taxon>
        <taxon>Tritrichomonadida</taxon>
        <taxon>Tritrichomonadidae</taxon>
        <taxon>Tritrichomonas</taxon>
    </lineage>
</organism>